<evidence type="ECO:0000256" key="15">
    <source>
        <dbReference type="ARBA" id="ARBA00038852"/>
    </source>
</evidence>
<comment type="similarity">
    <text evidence="14">Belongs to the ABC transporter superfamily. Glutathione importer (TC 3.A.1.5.11) family.</text>
</comment>
<dbReference type="FunFam" id="3.40.50.300:FF:000016">
    <property type="entry name" value="Oligopeptide ABC transporter ATP-binding component"/>
    <property type="match status" value="2"/>
</dbReference>
<dbReference type="Pfam" id="PF08352">
    <property type="entry name" value="oligo_HPY"/>
    <property type="match status" value="2"/>
</dbReference>
<evidence type="ECO:0000256" key="17">
    <source>
        <dbReference type="ARBA" id="ARBA00041187"/>
    </source>
</evidence>
<reference evidence="23 24" key="1">
    <citation type="submission" date="2019-09" db="EMBL/GenBank/DDBJ databases">
        <authorList>
            <person name="Chandra G."/>
            <person name="Truman W A."/>
        </authorList>
    </citation>
    <scope>NUCLEOTIDE SEQUENCE [LARGE SCALE GENOMIC DNA]</scope>
    <source>
        <strain evidence="23">PS833</strain>
    </source>
</reference>
<sequence>MNKNLVARVQNLSVAFGARASESTVVRDVSFEVMRGQTLAIVGESGSGKSVTSMAMMGLIKRAGGRIVSGSMQLQTRSNDIVDLVAAPESVMRNLRGSSMSMIFQEPMTSLNPVFKISSQLTEAIILHKRCNRAAAQAQALRMLDLVRIPDAKQIMNRYPHELSGGMRQRIMIAMSLVCEPTLLIADEPTTALDVTVQAQILRIIKELQSSLAMGVIFITHDMGVVAEVADQVMVMKKGETVEQGTAKAVLQTPQQPYTRALLAAVPKIGSMRGTYLPAKFPLIDDKADETSAQSGLARSVAPDYDNPPILSVKSLSIRYDLKGGIFGKVRRRVHAVEAIDFDIYPGETLALVGESGCGKSTSARAIAGLMPIQGGDIVFGGKNLGALNKSGLKRLRRDIQMVFQDPYASLNPRLTIEDSLLEPLYVHDIARGAEARKQVRNLLERVGLSSEHAQRYPHEFSGGQRQRICIARALTLSPKLIIADEAVSALDVSIQAQVINLLQDLQRDMGISFLFISHDLAVVERVSHRVGVMYHGRIVEIGPRRSVFENPHHSYTQKLLSAVPSADLDVPRKPFSLMEETVPSRIYDIDYQAPQMSYLEVAPGHFVATSAIM</sequence>
<dbReference type="GO" id="GO:0015833">
    <property type="term" value="P:peptide transport"/>
    <property type="evidence" value="ECO:0007669"/>
    <property type="project" value="InterPro"/>
</dbReference>
<evidence type="ECO:0000256" key="19">
    <source>
        <dbReference type="ARBA" id="ARBA00047640"/>
    </source>
</evidence>
<keyword evidence="8" id="KW-0547">Nucleotide-binding</keyword>
<dbReference type="GO" id="GO:0016887">
    <property type="term" value="F:ATP hydrolysis activity"/>
    <property type="evidence" value="ECO:0007669"/>
    <property type="project" value="InterPro"/>
</dbReference>
<evidence type="ECO:0000256" key="16">
    <source>
        <dbReference type="ARBA" id="ARBA00039050"/>
    </source>
</evidence>
<protein>
    <recommendedName>
        <fullName evidence="17">Glutathione import ATP-binding protein GsiA</fullName>
        <ecNumber evidence="16">7.4.2.10</ecNumber>
        <ecNumber evidence="15">7.4.2.9</ecNumber>
    </recommendedName>
</protein>
<evidence type="ECO:0000256" key="10">
    <source>
        <dbReference type="ARBA" id="ARBA00022840"/>
    </source>
</evidence>
<keyword evidence="5" id="KW-1003">Cell membrane</keyword>
<keyword evidence="9 23" id="KW-0378">Hydrolase</keyword>
<evidence type="ECO:0000256" key="3">
    <source>
        <dbReference type="ARBA" id="ARBA00011469"/>
    </source>
</evidence>
<dbReference type="Proteomes" id="UP000409037">
    <property type="component" value="Unassembled WGS sequence"/>
</dbReference>
<organism evidence="23 24">
    <name type="scientific">Pseudomonas fluorescens</name>
    <dbReference type="NCBI Taxonomy" id="294"/>
    <lineage>
        <taxon>Bacteria</taxon>
        <taxon>Pseudomonadati</taxon>
        <taxon>Pseudomonadota</taxon>
        <taxon>Gammaproteobacteria</taxon>
        <taxon>Pseudomonadales</taxon>
        <taxon>Pseudomonadaceae</taxon>
        <taxon>Pseudomonas</taxon>
    </lineage>
</organism>
<dbReference type="InterPro" id="IPR003593">
    <property type="entry name" value="AAA+_ATPase"/>
</dbReference>
<evidence type="ECO:0000256" key="13">
    <source>
        <dbReference type="ARBA" id="ARBA00037530"/>
    </source>
</evidence>
<evidence type="ECO:0000256" key="11">
    <source>
        <dbReference type="ARBA" id="ARBA00022967"/>
    </source>
</evidence>
<dbReference type="InterPro" id="IPR017871">
    <property type="entry name" value="ABC_transporter-like_CS"/>
</dbReference>
<dbReference type="CDD" id="cd03257">
    <property type="entry name" value="ABC_NikE_OppD_transporters"/>
    <property type="match status" value="2"/>
</dbReference>
<dbReference type="GO" id="GO:0005886">
    <property type="term" value="C:plasma membrane"/>
    <property type="evidence" value="ECO:0007669"/>
    <property type="project" value="UniProtKB-SubCell"/>
</dbReference>
<dbReference type="NCBIfam" id="NF007739">
    <property type="entry name" value="PRK10419.1"/>
    <property type="match status" value="2"/>
</dbReference>
<dbReference type="PROSITE" id="PS00211">
    <property type="entry name" value="ABC_TRANSPORTER_1"/>
    <property type="match status" value="2"/>
</dbReference>
<dbReference type="EMBL" id="CABVHU010000027">
    <property type="protein sequence ID" value="VVO43952.1"/>
    <property type="molecule type" value="Genomic_DNA"/>
</dbReference>
<evidence type="ECO:0000256" key="7">
    <source>
        <dbReference type="ARBA" id="ARBA00022737"/>
    </source>
</evidence>
<dbReference type="PANTHER" id="PTHR43776">
    <property type="entry name" value="TRANSPORT ATP-BINDING PROTEIN"/>
    <property type="match status" value="1"/>
</dbReference>
<evidence type="ECO:0000313" key="24">
    <source>
        <dbReference type="Proteomes" id="UP000409037"/>
    </source>
</evidence>
<feature type="domain" description="ABC transporter" evidence="22">
    <location>
        <begin position="313"/>
        <end position="561"/>
    </location>
</feature>
<evidence type="ECO:0000256" key="8">
    <source>
        <dbReference type="ARBA" id="ARBA00022741"/>
    </source>
</evidence>
<dbReference type="SMART" id="SM00382">
    <property type="entry name" value="AAA"/>
    <property type="match status" value="2"/>
</dbReference>
<name>A0A5E7FZP8_PSEFL</name>
<dbReference type="InterPro" id="IPR003439">
    <property type="entry name" value="ABC_transporter-like_ATP-bd"/>
</dbReference>
<evidence type="ECO:0000256" key="1">
    <source>
        <dbReference type="ARBA" id="ARBA00004170"/>
    </source>
</evidence>
<evidence type="ECO:0000256" key="6">
    <source>
        <dbReference type="ARBA" id="ARBA00022519"/>
    </source>
</evidence>
<dbReference type="GO" id="GO:0005524">
    <property type="term" value="F:ATP binding"/>
    <property type="evidence" value="ECO:0007669"/>
    <property type="project" value="UniProtKB-KW"/>
</dbReference>
<dbReference type="AlphaFoldDB" id="A0A5E7FZP8"/>
<evidence type="ECO:0000259" key="22">
    <source>
        <dbReference type="PROSITE" id="PS50893"/>
    </source>
</evidence>
<comment type="function">
    <text evidence="20">Part of the ABC transporter DppABCDF involved in the uptake of various di/tripeptides. Is also involved in the uptake of phaseolotoxin, a toxic tripeptide inhibiting the enzyme ornithine carbamoyltransferase. Responsible for energy coupling to the transport system.</text>
</comment>
<dbReference type="NCBIfam" id="NF008453">
    <property type="entry name" value="PRK11308.1"/>
    <property type="match status" value="2"/>
</dbReference>
<dbReference type="InterPro" id="IPR013563">
    <property type="entry name" value="Oligopep_ABC_C"/>
</dbReference>
<evidence type="ECO:0000256" key="14">
    <source>
        <dbReference type="ARBA" id="ARBA00038416"/>
    </source>
</evidence>
<comment type="function">
    <text evidence="13">Part of the ABC transporter complex GsiABCD involved in glutathione import. Responsible for energy coupling to the transport system.</text>
</comment>
<keyword evidence="11" id="KW-1278">Translocase</keyword>
<evidence type="ECO:0000256" key="12">
    <source>
        <dbReference type="ARBA" id="ARBA00023136"/>
    </source>
</evidence>
<evidence type="ECO:0000256" key="18">
    <source>
        <dbReference type="ARBA" id="ARBA00047356"/>
    </source>
</evidence>
<evidence type="ECO:0000256" key="5">
    <source>
        <dbReference type="ARBA" id="ARBA00022475"/>
    </source>
</evidence>
<comment type="subcellular location">
    <subcellularLocation>
        <location evidence="2">Cell inner membrane</location>
    </subcellularLocation>
    <subcellularLocation>
        <location evidence="1">Membrane</location>
        <topology evidence="1">Peripheral membrane protein</topology>
    </subcellularLocation>
</comment>
<comment type="subunit">
    <text evidence="21">The complex is composed of two ATP-binding proteins (DppD and DppF), two transmembrane proteins (DppB and DppC) and a solute-binding protein (DppA1-A5). Five orthologous SBPs (DppA1-A5) are present in P.aeruginosa, which increases the substrate specificity of the DppBCDF transporter.</text>
</comment>
<dbReference type="InterPro" id="IPR027417">
    <property type="entry name" value="P-loop_NTPase"/>
</dbReference>
<dbReference type="EC" id="7.4.2.10" evidence="16"/>
<evidence type="ECO:0000256" key="21">
    <source>
        <dbReference type="ARBA" id="ARBA00065473"/>
    </source>
</evidence>
<dbReference type="PROSITE" id="PS50893">
    <property type="entry name" value="ABC_TRANSPORTER_2"/>
    <property type="match status" value="2"/>
</dbReference>
<dbReference type="Pfam" id="PF00005">
    <property type="entry name" value="ABC_tran"/>
    <property type="match status" value="2"/>
</dbReference>
<keyword evidence="4" id="KW-0813">Transport</keyword>
<evidence type="ECO:0000256" key="2">
    <source>
        <dbReference type="ARBA" id="ARBA00004533"/>
    </source>
</evidence>
<dbReference type="RefSeq" id="WP_150801299.1">
    <property type="nucleotide sequence ID" value="NZ_CABVHU010000027.1"/>
</dbReference>
<evidence type="ECO:0000256" key="4">
    <source>
        <dbReference type="ARBA" id="ARBA00022448"/>
    </source>
</evidence>
<dbReference type="EC" id="7.4.2.9" evidence="15"/>
<dbReference type="SUPFAM" id="SSF52540">
    <property type="entry name" value="P-loop containing nucleoside triphosphate hydrolases"/>
    <property type="match status" value="2"/>
</dbReference>
<feature type="domain" description="ABC transporter" evidence="22">
    <location>
        <begin position="7"/>
        <end position="263"/>
    </location>
</feature>
<dbReference type="PANTHER" id="PTHR43776:SF15">
    <property type="entry name" value="GLUTATHIONE IMPORT ATP-BINDING PROTEIN GSIA"/>
    <property type="match status" value="1"/>
</dbReference>
<dbReference type="Gene3D" id="3.40.50.300">
    <property type="entry name" value="P-loop containing nucleotide triphosphate hydrolases"/>
    <property type="match status" value="2"/>
</dbReference>
<gene>
    <name evidence="23" type="primary">gsiA_4</name>
    <name evidence="23" type="ORF">PS833_06303</name>
</gene>
<evidence type="ECO:0000256" key="20">
    <source>
        <dbReference type="ARBA" id="ARBA00058018"/>
    </source>
</evidence>
<keyword evidence="12" id="KW-0472">Membrane</keyword>
<dbReference type="InterPro" id="IPR050319">
    <property type="entry name" value="ABC_transp_ATP-bind"/>
</dbReference>
<proteinExistence type="inferred from homology"/>
<comment type="catalytic activity">
    <reaction evidence="19">
        <text>glutathione(out) + ATP + H2O = glutathione(in) + ADP + phosphate + H(+)</text>
        <dbReference type="Rhea" id="RHEA:29791"/>
        <dbReference type="ChEBI" id="CHEBI:15377"/>
        <dbReference type="ChEBI" id="CHEBI:15378"/>
        <dbReference type="ChEBI" id="CHEBI:30616"/>
        <dbReference type="ChEBI" id="CHEBI:43474"/>
        <dbReference type="ChEBI" id="CHEBI:57925"/>
        <dbReference type="ChEBI" id="CHEBI:456216"/>
        <dbReference type="EC" id="7.4.2.10"/>
    </reaction>
</comment>
<dbReference type="OrthoDB" id="9784450at2"/>
<accession>A0A5E7FZP8</accession>
<dbReference type="GO" id="GO:0055085">
    <property type="term" value="P:transmembrane transport"/>
    <property type="evidence" value="ECO:0007669"/>
    <property type="project" value="UniProtKB-ARBA"/>
</dbReference>
<keyword evidence="6" id="KW-0997">Cell inner membrane</keyword>
<comment type="catalytic activity">
    <reaction evidence="18">
        <text>a dipeptide(out) + ATP + H2O = a dipeptide(in) + ADP + phosphate + H(+)</text>
        <dbReference type="Rhea" id="RHEA:23120"/>
        <dbReference type="ChEBI" id="CHEBI:15377"/>
        <dbReference type="ChEBI" id="CHEBI:15378"/>
        <dbReference type="ChEBI" id="CHEBI:30616"/>
        <dbReference type="ChEBI" id="CHEBI:43474"/>
        <dbReference type="ChEBI" id="CHEBI:90799"/>
        <dbReference type="ChEBI" id="CHEBI:456216"/>
        <dbReference type="EC" id="7.4.2.9"/>
    </reaction>
</comment>
<keyword evidence="7" id="KW-0677">Repeat</keyword>
<keyword evidence="10 23" id="KW-0067">ATP-binding</keyword>
<comment type="subunit">
    <text evidence="3">The complex is composed of two ATP-binding proteins (GsiA), two transmembrane proteins (GsiC and GsiD) and a solute-binding protein (GsiB).</text>
</comment>
<evidence type="ECO:0000256" key="9">
    <source>
        <dbReference type="ARBA" id="ARBA00022801"/>
    </source>
</evidence>
<evidence type="ECO:0000313" key="23">
    <source>
        <dbReference type="EMBL" id="VVO43952.1"/>
    </source>
</evidence>